<evidence type="ECO:0000256" key="5">
    <source>
        <dbReference type="ARBA" id="ARBA00023159"/>
    </source>
</evidence>
<evidence type="ECO:0000256" key="7">
    <source>
        <dbReference type="ARBA" id="ARBA00023242"/>
    </source>
</evidence>
<dbReference type="GO" id="GO:0006357">
    <property type="term" value="P:regulation of transcription by RNA polymerase II"/>
    <property type="evidence" value="ECO:0007669"/>
    <property type="project" value="InterPro"/>
</dbReference>
<evidence type="ECO:0000256" key="10">
    <source>
        <dbReference type="SAM" id="MobiDB-lite"/>
    </source>
</evidence>
<feature type="region of interest" description="Disordered" evidence="10">
    <location>
        <begin position="899"/>
        <end position="937"/>
    </location>
</feature>
<keyword evidence="6 9" id="KW-0804">Transcription</keyword>
<dbReference type="PANTHER" id="PTHR35784">
    <property type="entry name" value="MEDIATOR OF RNA POLYMERASE II TRANSCRIPTION SUBUNIT 5"/>
    <property type="match status" value="1"/>
</dbReference>
<dbReference type="GO" id="GO:0016592">
    <property type="term" value="C:mediator complex"/>
    <property type="evidence" value="ECO:0007669"/>
    <property type="project" value="InterPro"/>
</dbReference>
<keyword evidence="5 9" id="KW-0010">Activator</keyword>
<comment type="similarity">
    <text evidence="2 9">Belongs to the Mediator complex subunit 5 family.</text>
</comment>
<feature type="region of interest" description="Disordered" evidence="10">
    <location>
        <begin position="1036"/>
        <end position="1060"/>
    </location>
</feature>
<keyword evidence="12" id="KW-1185">Reference proteome</keyword>
<dbReference type="HOGENOM" id="CLU_004096_0_0_1"/>
<comment type="subunit">
    <text evidence="9">Component of the Mediator complex.</text>
</comment>
<name>A0A0C2IGP2_9PEZI</name>
<feature type="region of interest" description="Disordered" evidence="10">
    <location>
        <begin position="1"/>
        <end position="36"/>
    </location>
</feature>
<dbReference type="OrthoDB" id="5322661at2759"/>
<feature type="compositionally biased region" description="Low complexity" evidence="10">
    <location>
        <begin position="13"/>
        <end position="27"/>
    </location>
</feature>
<evidence type="ECO:0000256" key="3">
    <source>
        <dbReference type="ARBA" id="ARBA00020628"/>
    </source>
</evidence>
<feature type="compositionally biased region" description="Low complexity" evidence="10">
    <location>
        <begin position="900"/>
        <end position="930"/>
    </location>
</feature>
<evidence type="ECO:0000256" key="6">
    <source>
        <dbReference type="ARBA" id="ARBA00023163"/>
    </source>
</evidence>
<evidence type="ECO:0000256" key="2">
    <source>
        <dbReference type="ARBA" id="ARBA00008782"/>
    </source>
</evidence>
<sequence length="1288" mass="136035">MTANSAAPLSVDSPQSPQSPRSPGRHGSQSKPVKGRPVALSRYHIQQWANFIHRCLATRLDVDRFAQYAPLQQRKHPVSTTVLADLFLRPPAPRVGQNGLSMSLLAAQTCSSPIDPRIPAYLQVLLQLGYVDVLSILRGLYRYSTSQGARKEAAATAAAIGRVQGSNGNGGNILGDSKGANGDGAGEDTNMLNNATRRSGTKKGPGGSASGAGPVLWANSYNNEETLFYRISRAVRQENAIHRGRKALAIAACMAAWMDLFVTAASSYASATLGPADIASQQAQRQAEMEASRAAFAMLLLAVCENESVVAALAQPFAKGVRRVLANGLASFNPTISLGSAPVSARLEHFRTVTLAQFEPADKGKTNKGRGKQEEQNTATDDIHDLLDSTVGLQNLVVPEMPISNSRAGLYIYLNAVLVGRPLVDDATIFSYLNNRYQGDLQATAVDLILASFDVLANAVFRSEGQTSAHLLRSYLINKVPLLLASLAASPLYPFDSQYCISEALSRVDTNAFPTMSSMFDDNQNANTFTDSVRQDFCFACCLHGLVPEASIETLLGEITYQSLPTGGRYTKEQLVQQCLADSDYLVTLVGQLDNMDGNVGAVCQALVAMLGHLCRTRETATLKTLCNQLVRKPLAFDVLLLFERPAAILYPLCQLLDGWHYDEDQGEYQPIYEEFGSALFLLLAFVYRYNLSIADLGIQWSPDSFVARVLSTGAQGRTLVELSEQERENLGNWIRGLFNTDAGGLSDDLMSSCPPHQFYMLTPTLFQQIVQALSTGALPEDVLKGGIEYLVDTFLLPSLATALVYLSDALRVDKPAEQKAIIRILQLILQPASISDEATLMLSALLNIVAKPLEHALRTYQRQDPRSQDIDPLLKALKQNIPRSRRTAAAEHNELLNWAGTSGTNSSGSNDSANSNANNGTANNGRSNSGQGGTSGGLYAAMRQTVQGFVQWSLHPGVNIMPTSYTHRQFLAGLSLVGASSVLQLILDEVQRQTDAGSGSVAYDVACALICASDVTNEPSPDSLYVLVDGEAKAQASSNDSNNSNNNNNNNNNSAPVTAGSTVANTAAVQRRISLRQALMFKAEEWKKIQSSHDAAGVAMAEAVVRLYRKVEAQMMPPPPPPPPPPAQTEITGLDVDDPTVAAAAAAAAGLDDTTMDSMVAAAAAAAAAGSASGGDAMVLDGVGLTSLDGTNVGGAEGNAGAASLGTSGADGGGGAGAGSAGELGDLGDLGDLGNLDGLGDLGDLGDLGMGGSGSGAGDGKGGSLDLGDPSMFGDMDLLNSWIDYTN</sequence>
<reference evidence="11 12" key="1">
    <citation type="journal article" date="2014" name="BMC Genomics">
        <title>Comparative genomics of the major fungal agents of human and animal Sporotrichosis: Sporothrix schenckii and Sporothrix brasiliensis.</title>
        <authorList>
            <person name="Teixeira M.M."/>
            <person name="de Almeida L.G."/>
            <person name="Kubitschek-Barreira P."/>
            <person name="Alves F.L."/>
            <person name="Kioshima E.S."/>
            <person name="Abadio A.K."/>
            <person name="Fernandes L."/>
            <person name="Derengowski L.S."/>
            <person name="Ferreira K.S."/>
            <person name="Souza R.C."/>
            <person name="Ruiz J.C."/>
            <person name="de Andrade N.C."/>
            <person name="Paes H.C."/>
            <person name="Nicola A.M."/>
            <person name="Albuquerque P."/>
            <person name="Gerber A.L."/>
            <person name="Martins V.P."/>
            <person name="Peconick L.D."/>
            <person name="Neto A.V."/>
            <person name="Chaucanez C.B."/>
            <person name="Silva P.A."/>
            <person name="Cunha O.L."/>
            <person name="de Oliveira F.F."/>
            <person name="dos Santos T.C."/>
            <person name="Barros A.L."/>
            <person name="Soares M.A."/>
            <person name="de Oliveira L.M."/>
            <person name="Marini M.M."/>
            <person name="Villalobos-Duno H."/>
            <person name="Cunha M.M."/>
            <person name="de Hoog S."/>
            <person name="da Silveira J.F."/>
            <person name="Henrissat B."/>
            <person name="Nino-Vega G.A."/>
            <person name="Cisalpino P.S."/>
            <person name="Mora-Montes H.M."/>
            <person name="Almeida S.R."/>
            <person name="Stajich J.E."/>
            <person name="Lopes-Bezerra L.M."/>
            <person name="Vasconcelos A.T."/>
            <person name="Felipe M.S."/>
        </authorList>
    </citation>
    <scope>NUCLEOTIDE SEQUENCE [LARGE SCALE GENOMIC DNA]</scope>
    <source>
        <strain evidence="11 12">5110</strain>
    </source>
</reference>
<evidence type="ECO:0000313" key="12">
    <source>
        <dbReference type="Proteomes" id="UP000031575"/>
    </source>
</evidence>
<comment type="function">
    <text evidence="9">Component of the Mediator complex, a coactivator involved in the regulated transcription of nearly all RNA polymerase II-dependent genes. Mediator functions as a bridge to convey information from gene-specific regulatory proteins to the basal RNA polymerase II transcription machinery. Mediator is recruited to promoters by direct interactions with regulatory proteins and serves as a scaffold for the assembly of a functional preinitiation complex with RNA polymerase II and the general transcription factors.</text>
</comment>
<dbReference type="VEuPathDB" id="FungiDB:SPBR_06412"/>
<dbReference type="EMBL" id="AWTV01000009">
    <property type="protein sequence ID" value="KIH88376.1"/>
    <property type="molecule type" value="Genomic_DNA"/>
</dbReference>
<comment type="caution">
    <text evidence="11">The sequence shown here is derived from an EMBL/GenBank/DDBJ whole genome shotgun (WGS) entry which is preliminary data.</text>
</comment>
<keyword evidence="7 9" id="KW-0539">Nucleus</keyword>
<dbReference type="PANTHER" id="PTHR35784:SF1">
    <property type="entry name" value="MEDIATOR OF RNA POLYMERASE II TRANSCRIPTION SUBUNIT 5"/>
    <property type="match status" value="1"/>
</dbReference>
<feature type="region of interest" description="Disordered" evidence="10">
    <location>
        <begin position="170"/>
        <end position="209"/>
    </location>
</feature>
<dbReference type="Pfam" id="PF08689">
    <property type="entry name" value="Med5"/>
    <property type="match status" value="1"/>
</dbReference>
<feature type="compositionally biased region" description="Low complexity" evidence="10">
    <location>
        <begin position="1038"/>
        <end position="1055"/>
    </location>
</feature>
<dbReference type="GO" id="GO:0003712">
    <property type="term" value="F:transcription coregulator activity"/>
    <property type="evidence" value="ECO:0007669"/>
    <property type="project" value="InterPro"/>
</dbReference>
<evidence type="ECO:0000256" key="8">
    <source>
        <dbReference type="ARBA" id="ARBA00031256"/>
    </source>
</evidence>
<dbReference type="InterPro" id="IPR014801">
    <property type="entry name" value="Mediator_Med5_fun"/>
</dbReference>
<evidence type="ECO:0000256" key="9">
    <source>
        <dbReference type="RuleBase" id="RU364142"/>
    </source>
</evidence>
<gene>
    <name evidence="9" type="primary">MED5</name>
    <name evidence="11" type="ORF">SPBR_06412</name>
</gene>
<comment type="subcellular location">
    <subcellularLocation>
        <location evidence="1 9">Nucleus</location>
    </subcellularLocation>
</comment>
<protein>
    <recommendedName>
        <fullName evidence="3 9">Mediator of RNA polymerase II transcription subunit 5</fullName>
    </recommendedName>
    <alternativeName>
        <fullName evidence="8 9">Mediator complex subunit 5</fullName>
    </alternativeName>
</protein>
<dbReference type="Proteomes" id="UP000031575">
    <property type="component" value="Unassembled WGS sequence"/>
</dbReference>
<evidence type="ECO:0000256" key="4">
    <source>
        <dbReference type="ARBA" id="ARBA00023015"/>
    </source>
</evidence>
<accession>A0A0C2IGP2</accession>
<keyword evidence="4 9" id="KW-0805">Transcription regulation</keyword>
<proteinExistence type="inferred from homology"/>
<evidence type="ECO:0000256" key="1">
    <source>
        <dbReference type="ARBA" id="ARBA00004123"/>
    </source>
</evidence>
<organism evidence="11 12">
    <name type="scientific">Sporothrix brasiliensis 5110</name>
    <dbReference type="NCBI Taxonomy" id="1398154"/>
    <lineage>
        <taxon>Eukaryota</taxon>
        <taxon>Fungi</taxon>
        <taxon>Dikarya</taxon>
        <taxon>Ascomycota</taxon>
        <taxon>Pezizomycotina</taxon>
        <taxon>Sordariomycetes</taxon>
        <taxon>Sordariomycetidae</taxon>
        <taxon>Ophiostomatales</taxon>
        <taxon>Ophiostomataceae</taxon>
        <taxon>Sporothrix</taxon>
    </lineage>
</organism>
<evidence type="ECO:0000313" key="11">
    <source>
        <dbReference type="EMBL" id="KIH88376.1"/>
    </source>
</evidence>